<evidence type="ECO:0000259" key="8">
    <source>
        <dbReference type="PROSITE" id="PS50885"/>
    </source>
</evidence>
<comment type="caution">
    <text evidence="9">The sequence shown here is derived from an EMBL/GenBank/DDBJ whole genome shotgun (WGS) entry which is preliminary data.</text>
</comment>
<dbReference type="InterPro" id="IPR004090">
    <property type="entry name" value="Chemotax_Me-accpt_rcpt"/>
</dbReference>
<evidence type="ECO:0000256" key="5">
    <source>
        <dbReference type="SAM" id="Coils"/>
    </source>
</evidence>
<evidence type="ECO:0000313" key="10">
    <source>
        <dbReference type="Proteomes" id="UP000017819"/>
    </source>
</evidence>
<dbReference type="GO" id="GO:0019825">
    <property type="term" value="F:oxygen binding"/>
    <property type="evidence" value="ECO:0007669"/>
    <property type="project" value="InterPro"/>
</dbReference>
<feature type="domain" description="Methyl-accepting transducer" evidence="7">
    <location>
        <begin position="239"/>
        <end position="468"/>
    </location>
</feature>
<dbReference type="PANTHER" id="PTHR43531">
    <property type="entry name" value="PROTEIN ICFG"/>
    <property type="match status" value="1"/>
</dbReference>
<dbReference type="PROSITE" id="PS50885">
    <property type="entry name" value="HAMP"/>
    <property type="match status" value="1"/>
</dbReference>
<dbReference type="SUPFAM" id="SSF58104">
    <property type="entry name" value="Methyl-accepting chemotaxis protein (MCP) signaling domain"/>
    <property type="match status" value="1"/>
</dbReference>
<evidence type="ECO:0000256" key="3">
    <source>
        <dbReference type="ARBA" id="ARBA00029447"/>
    </source>
</evidence>
<feature type="coiled-coil region" evidence="5">
    <location>
        <begin position="163"/>
        <end position="190"/>
    </location>
</feature>
<keyword evidence="5" id="KW-0175">Coiled coil</keyword>
<dbReference type="Pfam" id="PF11563">
    <property type="entry name" value="Protoglobin"/>
    <property type="match status" value="1"/>
</dbReference>
<keyword evidence="2" id="KW-0145">Chemotaxis</keyword>
<dbReference type="PRINTS" id="PR00260">
    <property type="entry name" value="CHEMTRNSDUCR"/>
</dbReference>
<evidence type="ECO:0000259" key="7">
    <source>
        <dbReference type="PROSITE" id="PS50111"/>
    </source>
</evidence>
<dbReference type="SMART" id="SM00304">
    <property type="entry name" value="HAMP"/>
    <property type="match status" value="1"/>
</dbReference>
<evidence type="ECO:0000256" key="4">
    <source>
        <dbReference type="PROSITE-ProRule" id="PRU00284"/>
    </source>
</evidence>
<dbReference type="InterPro" id="IPR051310">
    <property type="entry name" value="MCP_chemotaxis"/>
</dbReference>
<dbReference type="InterPro" id="IPR004089">
    <property type="entry name" value="MCPsignal_dom"/>
</dbReference>
<dbReference type="eggNOG" id="COG0840">
    <property type="taxonomic scope" value="Bacteria"/>
</dbReference>
<dbReference type="GO" id="GO:0006935">
    <property type="term" value="P:chemotaxis"/>
    <property type="evidence" value="ECO:0007669"/>
    <property type="project" value="UniProtKB-KW"/>
</dbReference>
<comment type="similarity">
    <text evidence="3">Belongs to the methyl-accepting chemotaxis (MCP) protein family.</text>
</comment>
<gene>
    <name evidence="9" type="ORF">N177_2662</name>
</gene>
<name>V4TD36_9HYPH</name>
<dbReference type="CDD" id="cd11386">
    <property type="entry name" value="MCP_signal"/>
    <property type="match status" value="1"/>
</dbReference>
<comment type="subcellular location">
    <subcellularLocation>
        <location evidence="1">Membrane</location>
    </subcellularLocation>
</comment>
<accession>V4TD36</accession>
<keyword evidence="10" id="KW-1185">Reference proteome</keyword>
<sequence>MDVKHLLAERLKFIELDGATCGELRKIKPILDEEVPAALALFYEKIAAEPAVARFFSNPEHMSRAKRAQAGHWSNIANGDFNEHYLDGVTTVGKTHARIGLEPRWYIGGYALIADEVIRALVQRLRSRWAFQGQAQADALGRSIGAFVKAVLLDMDLAISVYIEAAEEARRREEEKRHAAEAERAQAMSLIEAGLARLAQGDLAVRVEGPVAPAFQKLKDDFNHAAERLEAAMQTVAERAGGIRAAAGEISQASGDLSRRTETQAASLEETAAALDEITATVRQTAQGTRKAGEAVGEATREAEESGRVVEQAVTAMNAIEGSAKEISQIIGVIDEIAFQTNLLALNAGVEAARAGEAGKGFAVVAQEVRALAQRSADAAREIKSLIQTSGEQVETGVALVGRTGQALHRIVDKVQSINGLISTIASSTAEQATGLGEVNTAVNQMDQVTQQNAAMVEEATAASQSLAKDAAELSRLVAQFRLGAAAGRSDDMARPRLRRAS</sequence>
<reference evidence="9 10" key="1">
    <citation type="journal article" date="2014" name="Genome Announc.">
        <title>Draft Genome Sequence of Lutibaculum baratangense Strain AMV1T, Isolated from a Mud Volcano in Andamans, India.</title>
        <authorList>
            <person name="Singh A."/>
            <person name="Sreenivas A."/>
            <person name="Sathyanarayana Reddy G."/>
            <person name="Pinnaka A.K."/>
            <person name="Shivaji S."/>
        </authorList>
    </citation>
    <scope>NUCLEOTIDE SEQUENCE [LARGE SCALE GENOMIC DNA]</scope>
    <source>
        <strain evidence="9 10">AMV1</strain>
    </source>
</reference>
<dbReference type="Gene3D" id="1.10.490.10">
    <property type="entry name" value="Globins"/>
    <property type="match status" value="1"/>
</dbReference>
<dbReference type="CDD" id="cd01068">
    <property type="entry name" value="globin_sensor"/>
    <property type="match status" value="1"/>
</dbReference>
<dbReference type="InterPro" id="IPR003660">
    <property type="entry name" value="HAMP_dom"/>
</dbReference>
<evidence type="ECO:0000256" key="6">
    <source>
        <dbReference type="SAM" id="MobiDB-lite"/>
    </source>
</evidence>
<dbReference type="GO" id="GO:0004888">
    <property type="term" value="F:transmembrane signaling receptor activity"/>
    <property type="evidence" value="ECO:0007669"/>
    <property type="project" value="InterPro"/>
</dbReference>
<proteinExistence type="inferred from homology"/>
<evidence type="ECO:0000256" key="2">
    <source>
        <dbReference type="ARBA" id="ARBA00022500"/>
    </source>
</evidence>
<protein>
    <submittedName>
        <fullName evidence="9">Methyl-accepting chemotaxis protein</fullName>
    </submittedName>
</protein>
<dbReference type="InterPro" id="IPR009050">
    <property type="entry name" value="Globin-like_sf"/>
</dbReference>
<keyword evidence="4" id="KW-0807">Transducer</keyword>
<dbReference type="GO" id="GO:0020037">
    <property type="term" value="F:heme binding"/>
    <property type="evidence" value="ECO:0007669"/>
    <property type="project" value="InterPro"/>
</dbReference>
<dbReference type="GO" id="GO:0007165">
    <property type="term" value="P:signal transduction"/>
    <property type="evidence" value="ECO:0007669"/>
    <property type="project" value="UniProtKB-KW"/>
</dbReference>
<dbReference type="PANTHER" id="PTHR43531:SF11">
    <property type="entry name" value="METHYL-ACCEPTING CHEMOTAXIS PROTEIN 3"/>
    <property type="match status" value="1"/>
</dbReference>
<dbReference type="SMART" id="SM00283">
    <property type="entry name" value="MA"/>
    <property type="match status" value="1"/>
</dbReference>
<dbReference type="InterPro" id="IPR039379">
    <property type="entry name" value="Protoglobin_sensor_dom"/>
</dbReference>
<dbReference type="InterPro" id="IPR044398">
    <property type="entry name" value="Globin-sensor_dom"/>
</dbReference>
<organism evidence="9 10">
    <name type="scientific">Lutibaculum baratangense AMV1</name>
    <dbReference type="NCBI Taxonomy" id="631454"/>
    <lineage>
        <taxon>Bacteria</taxon>
        <taxon>Pseudomonadati</taxon>
        <taxon>Pseudomonadota</taxon>
        <taxon>Alphaproteobacteria</taxon>
        <taxon>Hyphomicrobiales</taxon>
        <taxon>Tepidamorphaceae</taxon>
        <taxon>Lutibaculum</taxon>
    </lineage>
</organism>
<dbReference type="PROSITE" id="PS50111">
    <property type="entry name" value="CHEMOTAXIS_TRANSDUC_2"/>
    <property type="match status" value="1"/>
</dbReference>
<evidence type="ECO:0000256" key="1">
    <source>
        <dbReference type="ARBA" id="ARBA00004370"/>
    </source>
</evidence>
<dbReference type="Proteomes" id="UP000017819">
    <property type="component" value="Unassembled WGS sequence"/>
</dbReference>
<dbReference type="AlphaFoldDB" id="V4TD36"/>
<evidence type="ECO:0000313" key="9">
    <source>
        <dbReference type="EMBL" id="ESR24213.1"/>
    </source>
</evidence>
<dbReference type="Gene3D" id="1.10.287.950">
    <property type="entry name" value="Methyl-accepting chemotaxis protein"/>
    <property type="match status" value="1"/>
</dbReference>
<dbReference type="GO" id="GO:0016020">
    <property type="term" value="C:membrane"/>
    <property type="evidence" value="ECO:0007669"/>
    <property type="project" value="UniProtKB-SubCell"/>
</dbReference>
<dbReference type="FunFam" id="1.10.287.950:FF:000001">
    <property type="entry name" value="Methyl-accepting chemotaxis sensory transducer"/>
    <property type="match status" value="1"/>
</dbReference>
<dbReference type="Pfam" id="PF00015">
    <property type="entry name" value="MCPsignal"/>
    <property type="match status" value="1"/>
</dbReference>
<dbReference type="STRING" id="631454.N177_2662"/>
<feature type="domain" description="HAMP" evidence="8">
    <location>
        <begin position="182"/>
        <end position="234"/>
    </location>
</feature>
<dbReference type="InterPro" id="IPR012292">
    <property type="entry name" value="Globin/Proto"/>
</dbReference>
<feature type="region of interest" description="Disordered" evidence="6">
    <location>
        <begin position="285"/>
        <end position="304"/>
    </location>
</feature>
<dbReference type="EMBL" id="AWXZ01000035">
    <property type="protein sequence ID" value="ESR24213.1"/>
    <property type="molecule type" value="Genomic_DNA"/>
</dbReference>
<dbReference type="PATRIC" id="fig|631454.5.peg.2631"/>
<dbReference type="SUPFAM" id="SSF46458">
    <property type="entry name" value="Globin-like"/>
    <property type="match status" value="1"/>
</dbReference>